<dbReference type="EMBL" id="CADCWE010000271">
    <property type="protein sequence ID" value="CAA9566821.1"/>
    <property type="molecule type" value="Genomic_DNA"/>
</dbReference>
<accession>A0A6J4V484</accession>
<feature type="compositionally biased region" description="Basic and acidic residues" evidence="1">
    <location>
        <begin position="32"/>
        <end position="41"/>
    </location>
</feature>
<evidence type="ECO:0000313" key="2">
    <source>
        <dbReference type="EMBL" id="CAA9566821.1"/>
    </source>
</evidence>
<feature type="region of interest" description="Disordered" evidence="1">
    <location>
        <begin position="1"/>
        <end position="72"/>
    </location>
</feature>
<name>A0A6J4V484_9BACT</name>
<sequence length="72" mass="8039">MTMSPTRSKFQGPAHADDYPSNRWRSSSQRARTGDDLDHRVASTTRRPTGSNTLSAARPTEGFPSRIGTKYR</sequence>
<reference evidence="2" key="1">
    <citation type="submission" date="2020-02" db="EMBL/GenBank/DDBJ databases">
        <authorList>
            <person name="Meier V. D."/>
        </authorList>
    </citation>
    <scope>NUCLEOTIDE SEQUENCE</scope>
    <source>
        <strain evidence="2">AVDCRST_MAG73</strain>
    </source>
</reference>
<evidence type="ECO:0000256" key="1">
    <source>
        <dbReference type="SAM" id="MobiDB-lite"/>
    </source>
</evidence>
<organism evidence="2">
    <name type="scientific">uncultured Thermomicrobiales bacterium</name>
    <dbReference type="NCBI Taxonomy" id="1645740"/>
    <lineage>
        <taxon>Bacteria</taxon>
        <taxon>Pseudomonadati</taxon>
        <taxon>Thermomicrobiota</taxon>
        <taxon>Thermomicrobia</taxon>
        <taxon>Thermomicrobiales</taxon>
        <taxon>environmental samples</taxon>
    </lineage>
</organism>
<dbReference type="AlphaFoldDB" id="A0A6J4V484"/>
<proteinExistence type="predicted"/>
<feature type="compositionally biased region" description="Polar residues" evidence="1">
    <location>
        <begin position="42"/>
        <end position="55"/>
    </location>
</feature>
<gene>
    <name evidence="2" type="ORF">AVDCRST_MAG73-4267</name>
</gene>
<protein>
    <submittedName>
        <fullName evidence="2">Uncharacterized protein</fullName>
    </submittedName>
</protein>